<sequence length="102" mass="11665">MTISTYTKPQGFFNIGLTAGQAWQLPSKSTLSNKLGDYHRRSRRQLYRKMELLLERTWHRPAELNPLLYETVKDIENAIKSVTIFKGDAGKGSHAFTINPIT</sequence>
<name>A0AA40KJS8_9HYME</name>
<reference evidence="1" key="1">
    <citation type="submission" date="2021-10" db="EMBL/GenBank/DDBJ databases">
        <title>Melipona bicolor Genome sequencing and assembly.</title>
        <authorList>
            <person name="Araujo N.S."/>
            <person name="Arias M.C."/>
        </authorList>
    </citation>
    <scope>NUCLEOTIDE SEQUENCE</scope>
    <source>
        <strain evidence="1">USP_2M_L1-L4_2017</strain>
        <tissue evidence="1">Whole body</tissue>
    </source>
</reference>
<protein>
    <submittedName>
        <fullName evidence="1">Uncharacterized protein</fullName>
    </submittedName>
</protein>
<dbReference type="AlphaFoldDB" id="A0AA40KJS8"/>
<keyword evidence="2" id="KW-1185">Reference proteome</keyword>
<proteinExistence type="predicted"/>
<evidence type="ECO:0000313" key="1">
    <source>
        <dbReference type="EMBL" id="KAK1123029.1"/>
    </source>
</evidence>
<dbReference type="Proteomes" id="UP001177670">
    <property type="component" value="Unassembled WGS sequence"/>
</dbReference>
<gene>
    <name evidence="1" type="ORF">K0M31_008665</name>
</gene>
<dbReference type="EMBL" id="JAHYIQ010000021">
    <property type="protein sequence ID" value="KAK1123029.1"/>
    <property type="molecule type" value="Genomic_DNA"/>
</dbReference>
<comment type="caution">
    <text evidence="1">The sequence shown here is derived from an EMBL/GenBank/DDBJ whole genome shotgun (WGS) entry which is preliminary data.</text>
</comment>
<organism evidence="1 2">
    <name type="scientific">Melipona bicolor</name>
    <dbReference type="NCBI Taxonomy" id="60889"/>
    <lineage>
        <taxon>Eukaryota</taxon>
        <taxon>Metazoa</taxon>
        <taxon>Ecdysozoa</taxon>
        <taxon>Arthropoda</taxon>
        <taxon>Hexapoda</taxon>
        <taxon>Insecta</taxon>
        <taxon>Pterygota</taxon>
        <taxon>Neoptera</taxon>
        <taxon>Endopterygota</taxon>
        <taxon>Hymenoptera</taxon>
        <taxon>Apocrita</taxon>
        <taxon>Aculeata</taxon>
        <taxon>Apoidea</taxon>
        <taxon>Anthophila</taxon>
        <taxon>Apidae</taxon>
        <taxon>Melipona</taxon>
    </lineage>
</organism>
<accession>A0AA40KJS8</accession>
<evidence type="ECO:0000313" key="2">
    <source>
        <dbReference type="Proteomes" id="UP001177670"/>
    </source>
</evidence>